<reference evidence="3" key="1">
    <citation type="submission" date="2023-10" db="EMBL/GenBank/DDBJ databases">
        <title>Genome assembly of Pristionchus species.</title>
        <authorList>
            <person name="Yoshida K."/>
            <person name="Sommer R.J."/>
        </authorList>
    </citation>
    <scope>NUCLEOTIDE SEQUENCE</scope>
    <source>
        <strain evidence="3">RS5133</strain>
    </source>
</reference>
<dbReference type="AlphaFoldDB" id="A0AAV5W389"/>
<proteinExistence type="predicted"/>
<dbReference type="Pfam" id="PF08718">
    <property type="entry name" value="GLTP"/>
    <property type="match status" value="1"/>
</dbReference>
<dbReference type="SUPFAM" id="SSF110004">
    <property type="entry name" value="Glycolipid transfer protein, GLTP"/>
    <property type="match status" value="1"/>
</dbReference>
<dbReference type="PANTHER" id="PTHR10219">
    <property type="entry name" value="GLYCOLIPID TRANSFER PROTEIN-RELATED"/>
    <property type="match status" value="1"/>
</dbReference>
<dbReference type="GO" id="GO:0016020">
    <property type="term" value="C:membrane"/>
    <property type="evidence" value="ECO:0007669"/>
    <property type="project" value="TreeGrafter"/>
</dbReference>
<evidence type="ECO:0000313" key="3">
    <source>
        <dbReference type="EMBL" id="GMT25148.1"/>
    </source>
</evidence>
<dbReference type="GO" id="GO:0005829">
    <property type="term" value="C:cytosol"/>
    <property type="evidence" value="ECO:0007669"/>
    <property type="project" value="TreeGrafter"/>
</dbReference>
<name>A0AAV5W389_9BILA</name>
<feature type="domain" description="Glycolipid transfer protein" evidence="2">
    <location>
        <begin position="4"/>
        <end position="74"/>
    </location>
</feature>
<comment type="caution">
    <text evidence="3">The sequence shown here is derived from an EMBL/GenBank/DDBJ whole genome shotgun (WGS) entry which is preliminary data.</text>
</comment>
<protein>
    <recommendedName>
        <fullName evidence="2">Glycolipid transfer protein domain-containing protein</fullName>
    </recommendedName>
</protein>
<dbReference type="Gene3D" id="1.10.3520.10">
    <property type="entry name" value="Glycolipid transfer protein"/>
    <property type="match status" value="1"/>
</dbReference>
<keyword evidence="1" id="KW-0813">Transport</keyword>
<dbReference type="GO" id="GO:1902388">
    <property type="term" value="F:ceramide 1-phosphate transfer activity"/>
    <property type="evidence" value="ECO:0007669"/>
    <property type="project" value="TreeGrafter"/>
</dbReference>
<dbReference type="PANTHER" id="PTHR10219:SF25">
    <property type="entry name" value="PLECKSTRIN HOMOLOGY DOMAIN-CONTAINING FAMILY A MEMBER 8"/>
    <property type="match status" value="1"/>
</dbReference>
<dbReference type="EMBL" id="BTSY01000004">
    <property type="protein sequence ID" value="GMT25148.1"/>
    <property type="molecule type" value="Genomic_DNA"/>
</dbReference>
<dbReference type="GO" id="GO:1902387">
    <property type="term" value="F:ceramide 1-phosphate binding"/>
    <property type="evidence" value="ECO:0007669"/>
    <property type="project" value="TreeGrafter"/>
</dbReference>
<sequence length="109" mass="12240">AGITQILFSMHRTMRFTIAFIDGINRADPSVDTPSIAREAYNSSVARHHNWATRKMTTTVMGSVPARREMMESILKQDGNNLSEAAFLEGFVRRAEILRARTDSILGKE</sequence>
<evidence type="ECO:0000256" key="1">
    <source>
        <dbReference type="ARBA" id="ARBA00022448"/>
    </source>
</evidence>
<dbReference type="InterPro" id="IPR036497">
    <property type="entry name" value="GLTP_sf"/>
</dbReference>
<feature type="non-terminal residue" evidence="3">
    <location>
        <position position="1"/>
    </location>
</feature>
<evidence type="ECO:0000259" key="2">
    <source>
        <dbReference type="Pfam" id="PF08718"/>
    </source>
</evidence>
<organism evidence="3 4">
    <name type="scientific">Pristionchus fissidentatus</name>
    <dbReference type="NCBI Taxonomy" id="1538716"/>
    <lineage>
        <taxon>Eukaryota</taxon>
        <taxon>Metazoa</taxon>
        <taxon>Ecdysozoa</taxon>
        <taxon>Nematoda</taxon>
        <taxon>Chromadorea</taxon>
        <taxon>Rhabditida</taxon>
        <taxon>Rhabditina</taxon>
        <taxon>Diplogasteromorpha</taxon>
        <taxon>Diplogasteroidea</taxon>
        <taxon>Neodiplogasteridae</taxon>
        <taxon>Pristionchus</taxon>
    </lineage>
</organism>
<accession>A0AAV5W389</accession>
<keyword evidence="4" id="KW-1185">Reference proteome</keyword>
<dbReference type="Proteomes" id="UP001432322">
    <property type="component" value="Unassembled WGS sequence"/>
</dbReference>
<dbReference type="InterPro" id="IPR014830">
    <property type="entry name" value="Glycolipid_transfer_prot_dom"/>
</dbReference>
<evidence type="ECO:0000313" key="4">
    <source>
        <dbReference type="Proteomes" id="UP001432322"/>
    </source>
</evidence>
<gene>
    <name evidence="3" type="ORF">PFISCL1PPCAC_16445</name>
</gene>